<reference evidence="1 2" key="1">
    <citation type="submission" date="2018-06" db="EMBL/GenBank/DDBJ databases">
        <title>Lujinxingia sediminis gen. nov. sp. nov., a new facultative anaerobic member of the class Deltaproteobacteria, and proposal of Lujinxingaceae fam. nov.</title>
        <authorList>
            <person name="Guo L.-Y."/>
            <person name="Li C.-M."/>
            <person name="Wang S."/>
            <person name="Du Z.-J."/>
        </authorList>
    </citation>
    <scope>NUCLEOTIDE SEQUENCE [LARGE SCALE GENOMIC DNA]</scope>
    <source>
        <strain evidence="1 2">FA350</strain>
    </source>
</reference>
<evidence type="ECO:0000313" key="1">
    <source>
        <dbReference type="EMBL" id="AWV88843.1"/>
    </source>
</evidence>
<evidence type="ECO:0000313" key="2">
    <source>
        <dbReference type="Proteomes" id="UP000249799"/>
    </source>
</evidence>
<gene>
    <name evidence="1" type="ORF">DN745_05620</name>
</gene>
<proteinExistence type="predicted"/>
<protein>
    <submittedName>
        <fullName evidence="1">Uncharacterized protein</fullName>
    </submittedName>
</protein>
<dbReference type="Proteomes" id="UP000249799">
    <property type="component" value="Chromosome"/>
</dbReference>
<name>A0A2Z4FIW1_9DELT</name>
<sequence length="559" mass="61619">MTKRPREGFEVLDWRDERRQIQAKELFTRKGYLKAATGEHLVFAQGTQCEGRDKPIDCTTEWVDAQGTVVNTYESALADVHPAHGYAWLMHDLRDVCPENDGVQFPYTYAPEWFGSVSVVEPNGAPVWSQRSVHLGGYFNTGPSWSTHGVTATLAYNPDKYCEEPFDPPTTPAATLRVIDPLTGSVVHSDSGVNAHRRYDYRGGKTLIDNSTEFFLRTLILDGPDQSVELIGPDQERGLINYTVTQRDGWLHFNDDSEDIISYNQADGTFHQTDYVEASDGTRAYFSFWGKWMTSQLSSDSYGRKSYRIEPVDDSSTAVELTGTTLAVFSSGVAVLGDSVGDTQSLIDLSTGDELVSVDDYGGAHSRAVSLDGAFGLLHPRGDELWLYEEQKATLLFDRVDDTDYSFGVNPLPGDYRTMIVETKAEEAGAPTGGLAVATHGTLRFAEVARLYISPRGAKGYCNSVVSIGGGNSDDPGSHWLYFADIPDASDPDTITLNIVPADLSAPPIELATMPREACRKPVIDVRGERVYWTVVQSESETDTRLFDDEVTVYSAELP</sequence>
<dbReference type="KEGG" id="bsed:DN745_05620"/>
<keyword evidence="2" id="KW-1185">Reference proteome</keyword>
<dbReference type="EMBL" id="CP030032">
    <property type="protein sequence ID" value="AWV88843.1"/>
    <property type="molecule type" value="Genomic_DNA"/>
</dbReference>
<organism evidence="1 2">
    <name type="scientific">Bradymonas sediminis</name>
    <dbReference type="NCBI Taxonomy" id="1548548"/>
    <lineage>
        <taxon>Bacteria</taxon>
        <taxon>Deltaproteobacteria</taxon>
        <taxon>Bradymonadales</taxon>
        <taxon>Bradymonadaceae</taxon>
        <taxon>Bradymonas</taxon>
    </lineage>
</organism>
<dbReference type="OrthoDB" id="10004720at2"/>
<accession>A0A2Z4FIW1</accession>
<dbReference type="AlphaFoldDB" id="A0A2Z4FIW1"/>